<evidence type="ECO:0000313" key="3">
    <source>
        <dbReference type="EMBL" id="SEL96375.1"/>
    </source>
</evidence>
<dbReference type="PANTHER" id="PTHR47505">
    <property type="entry name" value="DNA UTILIZATION PROTEIN YHGH"/>
    <property type="match status" value="1"/>
</dbReference>
<dbReference type="RefSeq" id="WP_090919881.1">
    <property type="nucleotide sequence ID" value="NZ_CP016180.1"/>
</dbReference>
<dbReference type="Pfam" id="PF00156">
    <property type="entry name" value="Pribosyltran"/>
    <property type="match status" value="1"/>
</dbReference>
<feature type="domain" description="Phosphoribosyltransferase" evidence="2">
    <location>
        <begin position="183"/>
        <end position="224"/>
    </location>
</feature>
<evidence type="ECO:0000256" key="1">
    <source>
        <dbReference type="ARBA" id="ARBA00008007"/>
    </source>
</evidence>
<sequence length="225" mass="26206">MNIGQFRCFQCEKPLAISHHGFCSHCYKQIEQSPYCGCCGSLLLENSLGCGNCLQDEPKWHKFVQICWYKSPLTHWIADFKFHQCYYLDQPLARLLLLAITKARREHFLTLPEVIIPVPLYWQRHWKRGYNQAELLTEPLSKWLNIPMDTDCLTRVRSTIPQRELSAQERRTNLKKAFCYQPIKPYKSVAIVDDVVTTGSTINAICVELLKQGVKEIQVWTLCRA</sequence>
<dbReference type="EMBL" id="FOBN01000002">
    <property type="protein sequence ID" value="SEL96375.1"/>
    <property type="molecule type" value="Genomic_DNA"/>
</dbReference>
<dbReference type="InterPro" id="IPR051910">
    <property type="entry name" value="ComF/GntX_DNA_util-trans"/>
</dbReference>
<dbReference type="SUPFAM" id="SSF53271">
    <property type="entry name" value="PRTase-like"/>
    <property type="match status" value="1"/>
</dbReference>
<accession>A0A1H7UHZ4</accession>
<protein>
    <submittedName>
        <fullName evidence="3">ComF family protein</fullName>
    </submittedName>
</protein>
<dbReference type="InterPro" id="IPR000836">
    <property type="entry name" value="PRTase_dom"/>
</dbReference>
<dbReference type="OrthoDB" id="9793412at2"/>
<dbReference type="Proteomes" id="UP000198883">
    <property type="component" value="Unassembled WGS sequence"/>
</dbReference>
<evidence type="ECO:0000259" key="2">
    <source>
        <dbReference type="Pfam" id="PF00156"/>
    </source>
</evidence>
<dbReference type="STRING" id="97481.SAMN05444853_10272"/>
<evidence type="ECO:0000313" key="4">
    <source>
        <dbReference type="Proteomes" id="UP000198883"/>
    </source>
</evidence>
<dbReference type="GeneID" id="83545638"/>
<dbReference type="AlphaFoldDB" id="A0A1H7UHZ4"/>
<dbReference type="CDD" id="cd06223">
    <property type="entry name" value="PRTases_typeI"/>
    <property type="match status" value="1"/>
</dbReference>
<reference evidence="4" key="1">
    <citation type="submission" date="2016-10" db="EMBL/GenBank/DDBJ databases">
        <authorList>
            <person name="Varghese N."/>
            <person name="Submissions S."/>
        </authorList>
    </citation>
    <scope>NUCLEOTIDE SEQUENCE [LARGE SCALE GENOMIC DNA]</scope>
    <source>
        <strain evidence="4">DSM 24204</strain>
    </source>
</reference>
<dbReference type="Gene3D" id="3.40.50.2020">
    <property type="match status" value="1"/>
</dbReference>
<name>A0A1H7UHZ4_9PAST</name>
<dbReference type="PANTHER" id="PTHR47505:SF1">
    <property type="entry name" value="DNA UTILIZATION PROTEIN YHGH"/>
    <property type="match status" value="1"/>
</dbReference>
<proteinExistence type="inferred from homology"/>
<organism evidence="3 4">
    <name type="scientific">Phocoenobacter skyensis</name>
    <dbReference type="NCBI Taxonomy" id="97481"/>
    <lineage>
        <taxon>Bacteria</taxon>
        <taxon>Pseudomonadati</taxon>
        <taxon>Pseudomonadota</taxon>
        <taxon>Gammaproteobacteria</taxon>
        <taxon>Pasteurellales</taxon>
        <taxon>Pasteurellaceae</taxon>
        <taxon>Phocoenobacter</taxon>
    </lineage>
</organism>
<dbReference type="InterPro" id="IPR029057">
    <property type="entry name" value="PRTase-like"/>
</dbReference>
<gene>
    <name evidence="3" type="ORF">SAMN05444853_10272</name>
</gene>
<comment type="similarity">
    <text evidence="1">Belongs to the ComF/GntX family.</text>
</comment>